<dbReference type="Gene3D" id="3.90.1200.10">
    <property type="match status" value="1"/>
</dbReference>
<evidence type="ECO:0000313" key="2">
    <source>
        <dbReference type="EMBL" id="VGO14840.1"/>
    </source>
</evidence>
<dbReference type="InterPro" id="IPR051678">
    <property type="entry name" value="AGP_Transferase"/>
</dbReference>
<dbReference type="Pfam" id="PF01636">
    <property type="entry name" value="APH"/>
    <property type="match status" value="1"/>
</dbReference>
<organism evidence="2 3">
    <name type="scientific">Pontiella desulfatans</name>
    <dbReference type="NCBI Taxonomy" id="2750659"/>
    <lineage>
        <taxon>Bacteria</taxon>
        <taxon>Pseudomonadati</taxon>
        <taxon>Kiritimatiellota</taxon>
        <taxon>Kiritimatiellia</taxon>
        <taxon>Kiritimatiellales</taxon>
        <taxon>Pontiellaceae</taxon>
        <taxon>Pontiella</taxon>
    </lineage>
</organism>
<proteinExistence type="predicted"/>
<dbReference type="PANTHER" id="PTHR21310:SF15">
    <property type="entry name" value="AMINOGLYCOSIDE PHOSPHOTRANSFERASE DOMAIN-CONTAINING PROTEIN"/>
    <property type="match status" value="1"/>
</dbReference>
<dbReference type="PANTHER" id="PTHR21310">
    <property type="entry name" value="AMINOGLYCOSIDE PHOSPHOTRANSFERASE-RELATED-RELATED"/>
    <property type="match status" value="1"/>
</dbReference>
<gene>
    <name evidence="2" type="ORF">PDESU_03409</name>
</gene>
<dbReference type="EMBL" id="CAAHFG010000002">
    <property type="protein sequence ID" value="VGO14840.1"/>
    <property type="molecule type" value="Genomic_DNA"/>
</dbReference>
<keyword evidence="3" id="KW-1185">Reference proteome</keyword>
<sequence length="317" mass="36222">MELGHYTKILRNWRLEPADTQDAVELPGSPERTVSRKAITDTEGRRWVLEEVAEESYSRKLAIAETMETLKTRGLDGIHPYERNTLGQLITCYAGRLCMLRPHVAGIPLNRKNWLEESWRAEAMAHHLIKMQLISEPSPLQNVGPLFSIADFVKRRTEVFRKHRNELAEALEPVFNNLEKNLFPKLGKAPTSFCHGDFHPLNIIWGEKSIQSVIDWEFCGLKPEAYDAALLVGCIGFDNPDALIGDFTGTLIKKTSAAAIFSPESWEWFIDLVIAIRYGWLAEWMRTNDESARDLEMLYMNLLTTQKGYIADKWGLS</sequence>
<accession>A0A6C2U4D7</accession>
<dbReference type="AlphaFoldDB" id="A0A6C2U4D7"/>
<protein>
    <recommendedName>
        <fullName evidence="1">Aminoglycoside phosphotransferase domain-containing protein</fullName>
    </recommendedName>
</protein>
<dbReference type="InterPro" id="IPR011009">
    <property type="entry name" value="Kinase-like_dom_sf"/>
</dbReference>
<dbReference type="SUPFAM" id="SSF56112">
    <property type="entry name" value="Protein kinase-like (PK-like)"/>
    <property type="match status" value="1"/>
</dbReference>
<name>A0A6C2U4D7_PONDE</name>
<feature type="domain" description="Aminoglycoside phosphotransferase" evidence="1">
    <location>
        <begin position="37"/>
        <end position="245"/>
    </location>
</feature>
<evidence type="ECO:0000259" key="1">
    <source>
        <dbReference type="Pfam" id="PF01636"/>
    </source>
</evidence>
<dbReference type="InterPro" id="IPR002575">
    <property type="entry name" value="Aminoglycoside_PTrfase"/>
</dbReference>
<reference evidence="2 3" key="1">
    <citation type="submission" date="2019-04" db="EMBL/GenBank/DDBJ databases">
        <authorList>
            <person name="Van Vliet M D."/>
        </authorList>
    </citation>
    <scope>NUCLEOTIDE SEQUENCE [LARGE SCALE GENOMIC DNA]</scope>
    <source>
        <strain evidence="2 3">F1</strain>
    </source>
</reference>
<evidence type="ECO:0000313" key="3">
    <source>
        <dbReference type="Proteomes" id="UP000366872"/>
    </source>
</evidence>
<dbReference type="RefSeq" id="WP_136080466.1">
    <property type="nucleotide sequence ID" value="NZ_CAAHFG010000002.1"/>
</dbReference>
<dbReference type="Proteomes" id="UP000366872">
    <property type="component" value="Unassembled WGS sequence"/>
</dbReference>